<feature type="region of interest" description="Disordered" evidence="1">
    <location>
        <begin position="243"/>
        <end position="326"/>
    </location>
</feature>
<protein>
    <submittedName>
        <fullName evidence="2">Uncharacterized protein</fullName>
    </submittedName>
</protein>
<evidence type="ECO:0000313" key="3">
    <source>
        <dbReference type="Proteomes" id="UP001374579"/>
    </source>
</evidence>
<reference evidence="2 3" key="1">
    <citation type="submission" date="2024-02" db="EMBL/GenBank/DDBJ databases">
        <title>Chromosome-scale genome assembly of the rough periwinkle Littorina saxatilis.</title>
        <authorList>
            <person name="De Jode A."/>
            <person name="Faria R."/>
            <person name="Formenti G."/>
            <person name="Sims Y."/>
            <person name="Smith T.P."/>
            <person name="Tracey A."/>
            <person name="Wood J.M.D."/>
            <person name="Zagrodzka Z.B."/>
            <person name="Johannesson K."/>
            <person name="Butlin R.K."/>
            <person name="Leder E.H."/>
        </authorList>
    </citation>
    <scope>NUCLEOTIDE SEQUENCE [LARGE SCALE GENOMIC DNA]</scope>
    <source>
        <strain evidence="2">Snail1</strain>
        <tissue evidence="2">Muscle</tissue>
    </source>
</reference>
<dbReference type="AlphaFoldDB" id="A0AAN9G0C2"/>
<feature type="compositionally biased region" description="Polar residues" evidence="1">
    <location>
        <begin position="264"/>
        <end position="278"/>
    </location>
</feature>
<feature type="compositionally biased region" description="Basic and acidic residues" evidence="1">
    <location>
        <begin position="281"/>
        <end position="294"/>
    </location>
</feature>
<name>A0AAN9G0C2_9CAEN</name>
<gene>
    <name evidence="2" type="ORF">V1264_010484</name>
</gene>
<organism evidence="2 3">
    <name type="scientific">Littorina saxatilis</name>
    <dbReference type="NCBI Taxonomy" id="31220"/>
    <lineage>
        <taxon>Eukaryota</taxon>
        <taxon>Metazoa</taxon>
        <taxon>Spiralia</taxon>
        <taxon>Lophotrochozoa</taxon>
        <taxon>Mollusca</taxon>
        <taxon>Gastropoda</taxon>
        <taxon>Caenogastropoda</taxon>
        <taxon>Littorinimorpha</taxon>
        <taxon>Littorinoidea</taxon>
        <taxon>Littorinidae</taxon>
        <taxon>Littorina</taxon>
    </lineage>
</organism>
<sequence length="326" mass="36551">MSDHNENGSTDGEYVPSPRPHPRLRPEGAAYAERNRGTMERWFDYSDNVDNYNSPRPGEKLRTDTARKIAQTNKGVMDEMMGGYPDPPIQPAVHPRAVKGEAAEIAESNKGGGMRNLIENYGNLSVENDRPAPKVKGNEASEYAERNHGKMDHIINNYGVVTPPERPQPKVSYGGHENLDKAQGADMGPLLRMEGNKTPKEPRQRTLHQESQGGSWDEVPPAHRIRPEGEGIVAKQTSDHMFDIMRTDNGPVNPVKDQKKPQPAQMQESTSPRGNNLPRTRPGEGLRNYERAHNQSEMSAILRGEVDRRPSTPARNVRHLQRSELW</sequence>
<accession>A0AAN9G0C2</accession>
<keyword evidence="3" id="KW-1185">Reference proteome</keyword>
<dbReference type="EMBL" id="JBAMIC010000024">
    <property type="protein sequence ID" value="KAK7090723.1"/>
    <property type="molecule type" value="Genomic_DNA"/>
</dbReference>
<proteinExistence type="predicted"/>
<evidence type="ECO:0000256" key="1">
    <source>
        <dbReference type="SAM" id="MobiDB-lite"/>
    </source>
</evidence>
<evidence type="ECO:0000313" key="2">
    <source>
        <dbReference type="EMBL" id="KAK7090723.1"/>
    </source>
</evidence>
<dbReference type="Proteomes" id="UP001374579">
    <property type="component" value="Unassembled WGS sequence"/>
</dbReference>
<feature type="region of interest" description="Disordered" evidence="1">
    <location>
        <begin position="164"/>
        <end position="229"/>
    </location>
</feature>
<feature type="compositionally biased region" description="Basic and acidic residues" evidence="1">
    <location>
        <begin position="194"/>
        <end position="208"/>
    </location>
</feature>
<feature type="region of interest" description="Disordered" evidence="1">
    <location>
        <begin position="1"/>
        <end position="38"/>
    </location>
</feature>
<comment type="caution">
    <text evidence="2">The sequence shown here is derived from an EMBL/GenBank/DDBJ whole genome shotgun (WGS) entry which is preliminary data.</text>
</comment>